<sequence length="577" mass="62403">MRKTAVLLCLMLFLGLLPVSATQNGIQITQARVDMQTEKIIIEGTVDSASAGQEVLLRLFQCGKDTADVETDPEALLKIDQIISNADGKFSFPPFRIDIKDPQFISGNLKYYIDCNGQQYIGALYVASEDEINTALALLQTALKNGQGVEDALKNAADALALHSVLFDAVSNAGLAQLLIEEYAVNPSCVESEAILQQTVQKLALLQAYNEEKSELVVSGTEFLYPEILRLADLDAAKNISVYQYYTENMPETAKKTVIAAMMGRNLKTLDNFYRTFAQMVILQGVSNPKQPGWGHIRSLLSENGTYAGLNISTYLGLSQQKQDKVDTVLARIAFGANIQELQKAMDDAIKALETSQGGNTGGGSSGGGNSGGGSLGSSGAPIRVDNDLLPSNNVTQQIFSDMNGYEWAKDAVEALYAKKIINGVGDGRFEPAGQTTREQFVKMFVLLVQAELLPADHSFIDVDAVQWYATYLTTAKSMGIIEGKPDGSFGVGENITRQDVMVMLKRGLDTLQITLPESDAPVFQDAEEIAPYAEEAVRELSAAGIIQGDDNGTFRPNDFCSRAEAAVLLSRVLALL</sequence>
<feature type="chain" id="PRO_5038571085" evidence="3">
    <location>
        <begin position="22"/>
        <end position="577"/>
    </location>
</feature>
<evidence type="ECO:0000259" key="4">
    <source>
        <dbReference type="PROSITE" id="PS51272"/>
    </source>
</evidence>
<keyword evidence="6" id="KW-1185">Reference proteome</keyword>
<reference evidence="5" key="1">
    <citation type="submission" date="2020-10" db="EMBL/GenBank/DDBJ databases">
        <title>ChiBAC.</title>
        <authorList>
            <person name="Zenner C."/>
            <person name="Hitch T.C.A."/>
            <person name="Clavel T."/>
        </authorList>
    </citation>
    <scope>NUCLEOTIDE SEQUENCE</scope>
    <source>
        <strain evidence="5">DSM 107454</strain>
    </source>
</reference>
<comment type="caution">
    <text evidence="5">The sequence shown here is derived from an EMBL/GenBank/DDBJ whole genome shotgun (WGS) entry which is preliminary data.</text>
</comment>
<protein>
    <submittedName>
        <fullName evidence="5">S-layer homology domain-containing protein</fullName>
    </submittedName>
</protein>
<evidence type="ECO:0000256" key="2">
    <source>
        <dbReference type="SAM" id="MobiDB-lite"/>
    </source>
</evidence>
<dbReference type="PROSITE" id="PS51272">
    <property type="entry name" value="SLH"/>
    <property type="match status" value="3"/>
</dbReference>
<proteinExistence type="predicted"/>
<dbReference type="AlphaFoldDB" id="A0A9D5LZY8"/>
<dbReference type="Pfam" id="PF00395">
    <property type="entry name" value="SLH"/>
    <property type="match status" value="3"/>
</dbReference>
<feature type="signal peptide" evidence="3">
    <location>
        <begin position="1"/>
        <end position="21"/>
    </location>
</feature>
<dbReference type="RefSeq" id="WP_226392270.1">
    <property type="nucleotide sequence ID" value="NZ_JADCKB010000007.1"/>
</dbReference>
<dbReference type="InterPro" id="IPR051465">
    <property type="entry name" value="Cell_Envelope_Struct_Comp"/>
</dbReference>
<feature type="domain" description="SLH" evidence="4">
    <location>
        <begin position="396"/>
        <end position="455"/>
    </location>
</feature>
<accession>A0A9D5LZY8</accession>
<feature type="compositionally biased region" description="Gly residues" evidence="2">
    <location>
        <begin position="359"/>
        <end position="377"/>
    </location>
</feature>
<feature type="region of interest" description="Disordered" evidence="2">
    <location>
        <begin position="354"/>
        <end position="378"/>
    </location>
</feature>
<keyword evidence="3" id="KW-0732">Signal</keyword>
<evidence type="ECO:0000256" key="1">
    <source>
        <dbReference type="ARBA" id="ARBA00022737"/>
    </source>
</evidence>
<keyword evidence="1" id="KW-0677">Repeat</keyword>
<dbReference type="InterPro" id="IPR001119">
    <property type="entry name" value="SLH_dom"/>
</dbReference>
<evidence type="ECO:0000313" key="5">
    <source>
        <dbReference type="EMBL" id="MBE5039705.1"/>
    </source>
</evidence>
<dbReference type="Proteomes" id="UP000806542">
    <property type="component" value="Unassembled WGS sequence"/>
</dbReference>
<name>A0A9D5LZY8_9FIRM</name>
<evidence type="ECO:0000313" key="6">
    <source>
        <dbReference type="Proteomes" id="UP000806542"/>
    </source>
</evidence>
<gene>
    <name evidence="5" type="ORF">INF28_04420</name>
</gene>
<evidence type="ECO:0000256" key="3">
    <source>
        <dbReference type="SAM" id="SignalP"/>
    </source>
</evidence>
<organism evidence="5 6">
    <name type="scientific">Ructibacterium gallinarum</name>
    <dbReference type="NCBI Taxonomy" id="2779355"/>
    <lineage>
        <taxon>Bacteria</taxon>
        <taxon>Bacillati</taxon>
        <taxon>Bacillota</taxon>
        <taxon>Clostridia</taxon>
        <taxon>Eubacteriales</taxon>
        <taxon>Oscillospiraceae</taxon>
        <taxon>Ructibacterium</taxon>
    </lineage>
</organism>
<feature type="domain" description="SLH" evidence="4">
    <location>
        <begin position="456"/>
        <end position="519"/>
    </location>
</feature>
<dbReference type="PANTHER" id="PTHR43308">
    <property type="entry name" value="OUTER MEMBRANE PROTEIN ALPHA-RELATED"/>
    <property type="match status" value="1"/>
</dbReference>
<feature type="domain" description="SLH" evidence="4">
    <location>
        <begin position="521"/>
        <end position="577"/>
    </location>
</feature>
<dbReference type="EMBL" id="JADCKB010000007">
    <property type="protein sequence ID" value="MBE5039705.1"/>
    <property type="molecule type" value="Genomic_DNA"/>
</dbReference>